<evidence type="ECO:0008006" key="4">
    <source>
        <dbReference type="Google" id="ProtNLM"/>
    </source>
</evidence>
<sequence length="195" mass="21974">MAVLVRSGHASRAIALYDEAVTLRQRVKPNVETMDIMLLTSLTAKGTRRAFSLCQLVVADMEIYDLLPQTETLRLLCLNLVKLGRVSQALNILEKASELRRPIGTWSVLYVGRAAFFQKETDVMQRVEDLMAKLRMPASEIYYSMSEGSRISGAVAKRAEKRTSERTEAQETKERPKKTRSGASQRPSRDRLGEP</sequence>
<feature type="compositionally biased region" description="Basic and acidic residues" evidence="1">
    <location>
        <begin position="157"/>
        <end position="174"/>
    </location>
</feature>
<reference evidence="2" key="1">
    <citation type="submission" date="2021-01" db="EMBL/GenBank/DDBJ databases">
        <authorList>
            <person name="Corre E."/>
            <person name="Pelletier E."/>
            <person name="Niang G."/>
            <person name="Scheremetjew M."/>
            <person name="Finn R."/>
            <person name="Kale V."/>
            <person name="Holt S."/>
            <person name="Cochrane G."/>
            <person name="Meng A."/>
            <person name="Brown T."/>
            <person name="Cohen L."/>
        </authorList>
    </citation>
    <scope>NUCLEOTIDE SEQUENCE</scope>
    <source>
        <strain evidence="2">CCMP 769</strain>
    </source>
</reference>
<organism evidence="2">
    <name type="scientific">Rhodosorus marinus</name>
    <dbReference type="NCBI Taxonomy" id="101924"/>
    <lineage>
        <taxon>Eukaryota</taxon>
        <taxon>Rhodophyta</taxon>
        <taxon>Stylonematophyceae</taxon>
        <taxon>Stylonematales</taxon>
        <taxon>Stylonemataceae</taxon>
        <taxon>Rhodosorus</taxon>
    </lineage>
</organism>
<feature type="region of interest" description="Disordered" evidence="1">
    <location>
        <begin position="152"/>
        <end position="195"/>
    </location>
</feature>
<evidence type="ECO:0000313" key="2">
    <source>
        <dbReference type="EMBL" id="CAE0067176.1"/>
    </source>
</evidence>
<gene>
    <name evidence="2" type="ORF">RMAR00112_LOCUS35252</name>
    <name evidence="3" type="ORF">RMAR00112_LOCUS35254</name>
</gene>
<evidence type="ECO:0000313" key="3">
    <source>
        <dbReference type="EMBL" id="CAE0067178.1"/>
    </source>
</evidence>
<protein>
    <recommendedName>
        <fullName evidence="4">ER membrane protein complex subunit 2</fullName>
    </recommendedName>
</protein>
<dbReference type="EMBL" id="HBHW01045376">
    <property type="protein sequence ID" value="CAE0067176.1"/>
    <property type="molecule type" value="Transcribed_RNA"/>
</dbReference>
<name>A0A7S3ABT9_9RHOD</name>
<proteinExistence type="predicted"/>
<dbReference type="AlphaFoldDB" id="A0A7S3ABT9"/>
<dbReference type="EMBL" id="HBHW01045378">
    <property type="protein sequence ID" value="CAE0067178.1"/>
    <property type="molecule type" value="Transcribed_RNA"/>
</dbReference>
<dbReference type="InterPro" id="IPR011990">
    <property type="entry name" value="TPR-like_helical_dom_sf"/>
</dbReference>
<evidence type="ECO:0000256" key="1">
    <source>
        <dbReference type="SAM" id="MobiDB-lite"/>
    </source>
</evidence>
<dbReference type="Gene3D" id="1.25.40.10">
    <property type="entry name" value="Tetratricopeptide repeat domain"/>
    <property type="match status" value="1"/>
</dbReference>
<accession>A0A7S3ABT9</accession>